<evidence type="ECO:0000256" key="3">
    <source>
        <dbReference type="ARBA" id="ARBA00023163"/>
    </source>
</evidence>
<keyword evidence="3" id="KW-0804">Transcription</keyword>
<evidence type="ECO:0000259" key="5">
    <source>
        <dbReference type="PROSITE" id="PS50977"/>
    </source>
</evidence>
<evidence type="ECO:0000256" key="4">
    <source>
        <dbReference type="PROSITE-ProRule" id="PRU00335"/>
    </source>
</evidence>
<dbReference type="EMBL" id="BMNG01000002">
    <property type="protein sequence ID" value="GGO36941.1"/>
    <property type="molecule type" value="Genomic_DNA"/>
</dbReference>
<evidence type="ECO:0000313" key="6">
    <source>
        <dbReference type="EMBL" id="GGO36941.1"/>
    </source>
</evidence>
<evidence type="ECO:0000313" key="7">
    <source>
        <dbReference type="Proteomes" id="UP000656881"/>
    </source>
</evidence>
<evidence type="ECO:0000256" key="2">
    <source>
        <dbReference type="ARBA" id="ARBA00023125"/>
    </source>
</evidence>
<dbReference type="InterPro" id="IPR009057">
    <property type="entry name" value="Homeodomain-like_sf"/>
</dbReference>
<dbReference type="Gene3D" id="1.10.357.10">
    <property type="entry name" value="Tetracycline Repressor, domain 2"/>
    <property type="match status" value="1"/>
</dbReference>
<keyword evidence="1" id="KW-0805">Transcription regulation</keyword>
<comment type="caution">
    <text evidence="6">The sequence shown here is derived from an EMBL/GenBank/DDBJ whole genome shotgun (WGS) entry which is preliminary data.</text>
</comment>
<reference evidence="7" key="1">
    <citation type="journal article" date="2019" name="Int. J. Syst. Evol. Microbiol.">
        <title>The Global Catalogue of Microorganisms (GCM) 10K type strain sequencing project: providing services to taxonomists for standard genome sequencing and annotation.</title>
        <authorList>
            <consortium name="The Broad Institute Genomics Platform"/>
            <consortium name="The Broad Institute Genome Sequencing Center for Infectious Disease"/>
            <person name="Wu L."/>
            <person name="Ma J."/>
        </authorList>
    </citation>
    <scope>NUCLEOTIDE SEQUENCE [LARGE SCALE GENOMIC DNA]</scope>
    <source>
        <strain evidence="7">CGMCC 4.7349</strain>
    </source>
</reference>
<dbReference type="PRINTS" id="PR00455">
    <property type="entry name" value="HTHTETR"/>
</dbReference>
<evidence type="ECO:0000256" key="1">
    <source>
        <dbReference type="ARBA" id="ARBA00023015"/>
    </source>
</evidence>
<dbReference type="Proteomes" id="UP000656881">
    <property type="component" value="Unassembled WGS sequence"/>
</dbReference>
<dbReference type="SUPFAM" id="SSF48498">
    <property type="entry name" value="Tetracyclin repressor-like, C-terminal domain"/>
    <property type="match status" value="1"/>
</dbReference>
<sequence>MAGCHVRTLTDAPVHFAKVRDMADQLPHALRSDALDNRDRILDAARRLFSTEGLKVPMREIARGAGVGPATLYRRFPTKQALVAAVFADQVRECRAIVEEGCSDPDPWHGFCLLIEKTCEMHARDRGFTEAFLTAYPGATEIAEERAFAMKAVGELAQRAMESGRLRPDFVLDDILLMLMGNCGIRVASPAAQVAAARRFAAYVIQAFEARPQQAPLSAPVRLTSPAAMG</sequence>
<dbReference type="PANTHER" id="PTHR30055">
    <property type="entry name" value="HTH-TYPE TRANSCRIPTIONAL REGULATOR RUTR"/>
    <property type="match status" value="1"/>
</dbReference>
<dbReference type="InterPro" id="IPR050109">
    <property type="entry name" value="HTH-type_TetR-like_transc_reg"/>
</dbReference>
<dbReference type="PROSITE" id="PS50977">
    <property type="entry name" value="HTH_TETR_2"/>
    <property type="match status" value="1"/>
</dbReference>
<feature type="domain" description="HTH tetR-type" evidence="5">
    <location>
        <begin position="35"/>
        <end position="94"/>
    </location>
</feature>
<accession>A0ABQ2LJB1</accession>
<dbReference type="InterPro" id="IPR036271">
    <property type="entry name" value="Tet_transcr_reg_TetR-rel_C_sf"/>
</dbReference>
<keyword evidence="7" id="KW-1185">Reference proteome</keyword>
<dbReference type="SUPFAM" id="SSF46689">
    <property type="entry name" value="Homeodomain-like"/>
    <property type="match status" value="1"/>
</dbReference>
<protein>
    <submittedName>
        <fullName evidence="6">TetR family transcriptional regulator</fullName>
    </submittedName>
</protein>
<dbReference type="Pfam" id="PF00440">
    <property type="entry name" value="TetR_N"/>
    <property type="match status" value="1"/>
</dbReference>
<feature type="DNA-binding region" description="H-T-H motif" evidence="4">
    <location>
        <begin position="57"/>
        <end position="76"/>
    </location>
</feature>
<gene>
    <name evidence="6" type="ORF">GCM10012286_09710</name>
</gene>
<name>A0ABQ2LJB1_9ACTN</name>
<dbReference type="PANTHER" id="PTHR30055:SF234">
    <property type="entry name" value="HTH-TYPE TRANSCRIPTIONAL REGULATOR BETI"/>
    <property type="match status" value="1"/>
</dbReference>
<proteinExistence type="predicted"/>
<organism evidence="6 7">
    <name type="scientific">Streptomyces lasiicapitis</name>
    <dbReference type="NCBI Taxonomy" id="1923961"/>
    <lineage>
        <taxon>Bacteria</taxon>
        <taxon>Bacillati</taxon>
        <taxon>Actinomycetota</taxon>
        <taxon>Actinomycetes</taxon>
        <taxon>Kitasatosporales</taxon>
        <taxon>Streptomycetaceae</taxon>
        <taxon>Streptomyces</taxon>
    </lineage>
</organism>
<dbReference type="InterPro" id="IPR001647">
    <property type="entry name" value="HTH_TetR"/>
</dbReference>
<keyword evidence="2 4" id="KW-0238">DNA-binding</keyword>